<organism evidence="1 2">
    <name type="scientific">Pseudokineococcus marinus</name>
    <dbReference type="NCBI Taxonomy" id="351215"/>
    <lineage>
        <taxon>Bacteria</taxon>
        <taxon>Bacillati</taxon>
        <taxon>Actinomycetota</taxon>
        <taxon>Actinomycetes</taxon>
        <taxon>Kineosporiales</taxon>
        <taxon>Kineosporiaceae</taxon>
        <taxon>Pseudokineococcus</taxon>
    </lineage>
</organism>
<dbReference type="Pfam" id="PF21790">
    <property type="entry name" value="OGG"/>
    <property type="match status" value="1"/>
</dbReference>
<comment type="caution">
    <text evidence="1">The sequence shown here is derived from an EMBL/GenBank/DDBJ whole genome shotgun (WGS) entry which is preliminary data.</text>
</comment>
<reference evidence="1 2" key="1">
    <citation type="submission" date="2020-05" db="EMBL/GenBank/DDBJ databases">
        <title>MicrobeNet Type strains.</title>
        <authorList>
            <person name="Nicholson A.C."/>
        </authorList>
    </citation>
    <scope>NUCLEOTIDE SEQUENCE [LARGE SCALE GENOMIC DNA]</scope>
    <source>
        <strain evidence="1 2">JCM 14547</strain>
    </source>
</reference>
<dbReference type="RefSeq" id="WP_171201456.1">
    <property type="nucleotide sequence ID" value="NZ_BAAANP010000011.1"/>
</dbReference>
<dbReference type="AlphaFoldDB" id="A0A849BKG8"/>
<gene>
    <name evidence="1" type="ORF">HLB09_00505</name>
</gene>
<evidence type="ECO:0000313" key="1">
    <source>
        <dbReference type="EMBL" id="NNH21587.1"/>
    </source>
</evidence>
<proteinExistence type="predicted"/>
<dbReference type="EMBL" id="JABEMA010000003">
    <property type="protein sequence ID" value="NNH21587.1"/>
    <property type="molecule type" value="Genomic_DNA"/>
</dbReference>
<dbReference type="Proteomes" id="UP000555552">
    <property type="component" value="Unassembled WGS sequence"/>
</dbReference>
<sequence>MPSLESLEALPTRTQIDAHSVRYRPQWWRTRVPSTCWPTSLDGLPADEHKPRWHRISRSDVAHLAADHTAPGRVRLLVAAYVWGTGSSGFLFGRNTRWLKSDLGDVGGRLTSAAHVLLTQGAGAAYSSMLRGGDNAVAYVGPAFFTKYLYFTASGVTVPGPRPLILDRRVASALRSHTDLGTSKQGWSVAEYEAYLARASAFADRHGVGPDAVELALFRAGGSRT</sequence>
<protein>
    <submittedName>
        <fullName evidence="1">Uncharacterized protein</fullName>
    </submittedName>
</protein>
<name>A0A849BKG8_9ACTN</name>
<accession>A0A849BKG8</accession>
<evidence type="ECO:0000313" key="2">
    <source>
        <dbReference type="Proteomes" id="UP000555552"/>
    </source>
</evidence>
<dbReference type="InterPro" id="IPR048868">
    <property type="entry name" value="OGG-like_put"/>
</dbReference>
<keyword evidence="2" id="KW-1185">Reference proteome</keyword>